<evidence type="ECO:0000313" key="1">
    <source>
        <dbReference type="EMBL" id="OMP04945.1"/>
    </source>
</evidence>
<keyword evidence="2" id="KW-1185">Reference proteome</keyword>
<accession>A0A1R3KCY7</accession>
<proteinExistence type="predicted"/>
<comment type="caution">
    <text evidence="1">The sequence shown here is derived from an EMBL/GenBank/DDBJ whole genome shotgun (WGS) entry which is preliminary data.</text>
</comment>
<reference evidence="2" key="1">
    <citation type="submission" date="2013-09" db="EMBL/GenBank/DDBJ databases">
        <title>Corchorus olitorius genome sequencing.</title>
        <authorList>
            <person name="Alam M."/>
            <person name="Haque M.S."/>
            <person name="Islam M.S."/>
            <person name="Emdad E.M."/>
            <person name="Islam M.M."/>
            <person name="Ahmed B."/>
            <person name="Halim A."/>
            <person name="Hossen Q.M.M."/>
            <person name="Hossain M.Z."/>
            <person name="Ahmed R."/>
            <person name="Khan M.M."/>
            <person name="Islam R."/>
            <person name="Rashid M.M."/>
            <person name="Khan S.A."/>
            <person name="Rahman M.S."/>
            <person name="Alam M."/>
            <person name="Yahiya A.S."/>
            <person name="Khan M.S."/>
            <person name="Azam M.S."/>
            <person name="Haque T."/>
            <person name="Lashkar M.Z.H."/>
            <person name="Akhand A.I."/>
            <person name="Morshed G."/>
            <person name="Roy S."/>
            <person name="Uddin K.S."/>
            <person name="Rabeya T."/>
            <person name="Hossain A.S."/>
            <person name="Chowdhury A."/>
            <person name="Snigdha A.R."/>
            <person name="Mortoza M.S."/>
            <person name="Matin S.A."/>
            <person name="Hoque S.M.E."/>
            <person name="Islam M.K."/>
            <person name="Roy D.K."/>
            <person name="Haider R."/>
            <person name="Moosa M.M."/>
            <person name="Elias S.M."/>
            <person name="Hasan A.M."/>
            <person name="Jahan S."/>
            <person name="Shafiuddin M."/>
            <person name="Mahmood N."/>
            <person name="Shommy N.S."/>
        </authorList>
    </citation>
    <scope>NUCLEOTIDE SEQUENCE [LARGE SCALE GENOMIC DNA]</scope>
    <source>
        <strain evidence="2">cv. O-4</strain>
    </source>
</reference>
<dbReference type="Proteomes" id="UP000187203">
    <property type="component" value="Unassembled WGS sequence"/>
</dbReference>
<protein>
    <submittedName>
        <fullName evidence="1">Uncharacterized protein</fullName>
    </submittedName>
</protein>
<dbReference type="OrthoDB" id="10275285at2759"/>
<evidence type="ECO:0000313" key="2">
    <source>
        <dbReference type="Proteomes" id="UP000187203"/>
    </source>
</evidence>
<sequence length="33" mass="3837">MAGNPIAASRSNAIHDENWLELELYMIIPKEFY</sequence>
<name>A0A1R3KCY7_9ROSI</name>
<dbReference type="EMBL" id="AWUE01014129">
    <property type="protein sequence ID" value="OMP04945.1"/>
    <property type="molecule type" value="Genomic_DNA"/>
</dbReference>
<organism evidence="1 2">
    <name type="scientific">Corchorus olitorius</name>
    <dbReference type="NCBI Taxonomy" id="93759"/>
    <lineage>
        <taxon>Eukaryota</taxon>
        <taxon>Viridiplantae</taxon>
        <taxon>Streptophyta</taxon>
        <taxon>Embryophyta</taxon>
        <taxon>Tracheophyta</taxon>
        <taxon>Spermatophyta</taxon>
        <taxon>Magnoliopsida</taxon>
        <taxon>eudicotyledons</taxon>
        <taxon>Gunneridae</taxon>
        <taxon>Pentapetalae</taxon>
        <taxon>rosids</taxon>
        <taxon>malvids</taxon>
        <taxon>Malvales</taxon>
        <taxon>Malvaceae</taxon>
        <taxon>Grewioideae</taxon>
        <taxon>Apeibeae</taxon>
        <taxon>Corchorus</taxon>
    </lineage>
</organism>
<gene>
    <name evidence="1" type="ORF">COLO4_09174</name>
</gene>
<dbReference type="AlphaFoldDB" id="A0A1R3KCY7"/>